<reference evidence="4" key="1">
    <citation type="submission" date="2021-02" db="EMBL/GenBank/DDBJ databases">
        <authorList>
            <person name="Nowell W R."/>
        </authorList>
    </citation>
    <scope>NUCLEOTIDE SEQUENCE</scope>
</reference>
<dbReference type="Proteomes" id="UP000663842">
    <property type="component" value="Unassembled WGS sequence"/>
</dbReference>
<sequence length="122" mass="13929">MATKNKLELPSPPTFSQMMEDLEIMSTDEKIFQLCQLAEQTKHDETSNGTTIEKTYGLINEFLARLETLKRLDSTLAAQNDTNNDQLENKLKDIIEQLQMCLTKLQTRSFSNTKAVLSDNKN</sequence>
<gene>
    <name evidence="3" type="ORF">CJN711_LOCUS31226</name>
    <name evidence="2" type="ORF">KQP761_LOCUS16337</name>
    <name evidence="6" type="ORF">MBJ925_LOCUS25221</name>
    <name evidence="7" type="ORF">UXM345_LOCUS31432</name>
    <name evidence="5" type="ORF">WKI299_LOCUS7380</name>
    <name evidence="4" type="ORF">XDN619_LOCUS122</name>
</gene>
<dbReference type="Proteomes" id="UP000663887">
    <property type="component" value="Unassembled WGS sequence"/>
</dbReference>
<evidence type="ECO:0000313" key="7">
    <source>
        <dbReference type="EMBL" id="CAF4264032.1"/>
    </source>
</evidence>
<dbReference type="Proteomes" id="UP000663856">
    <property type="component" value="Unassembled WGS sequence"/>
</dbReference>
<dbReference type="AlphaFoldDB" id="A0A816LHE1"/>
<dbReference type="EMBL" id="CAJNOW010008207">
    <property type="protein sequence ID" value="CAF1531686.1"/>
    <property type="molecule type" value="Genomic_DNA"/>
</dbReference>
<accession>A0A816LHE1</accession>
<evidence type="ECO:0000256" key="1">
    <source>
        <dbReference type="SAM" id="Coils"/>
    </source>
</evidence>
<comment type="caution">
    <text evidence="4">The sequence shown here is derived from an EMBL/GenBank/DDBJ whole genome shotgun (WGS) entry which is preliminary data.</text>
</comment>
<dbReference type="Proteomes" id="UP000663824">
    <property type="component" value="Unassembled WGS sequence"/>
</dbReference>
<dbReference type="Pfam" id="PF15136">
    <property type="entry name" value="UPF0449"/>
    <property type="match status" value="1"/>
</dbReference>
<evidence type="ECO:0000313" key="8">
    <source>
        <dbReference type="Proteomes" id="UP000663887"/>
    </source>
</evidence>
<evidence type="ECO:0000313" key="3">
    <source>
        <dbReference type="EMBL" id="CAF1562252.1"/>
    </source>
</evidence>
<dbReference type="EMBL" id="CAJNRE010013220">
    <property type="protein sequence ID" value="CAF2117338.1"/>
    <property type="molecule type" value="Genomic_DNA"/>
</dbReference>
<evidence type="ECO:0000313" key="4">
    <source>
        <dbReference type="EMBL" id="CAF1936975.1"/>
    </source>
</evidence>
<keyword evidence="1" id="KW-0175">Coiled coil</keyword>
<feature type="coiled-coil region" evidence="1">
    <location>
        <begin position="77"/>
        <end position="104"/>
    </location>
</feature>
<name>A0A816LHE1_9BILA</name>
<dbReference type="EMBL" id="CAJNRF010002250">
    <property type="protein sequence ID" value="CAF2034703.1"/>
    <property type="molecule type" value="Genomic_DNA"/>
</dbReference>
<evidence type="ECO:0000313" key="5">
    <source>
        <dbReference type="EMBL" id="CAF2034703.1"/>
    </source>
</evidence>
<dbReference type="OrthoDB" id="9996473at2759"/>
<protein>
    <submittedName>
        <fullName evidence="4">Uncharacterized protein</fullName>
    </submittedName>
</protein>
<dbReference type="InterPro" id="IPR028227">
    <property type="entry name" value="UPF0449"/>
</dbReference>
<organism evidence="4 8">
    <name type="scientific">Rotaria magnacalcarata</name>
    <dbReference type="NCBI Taxonomy" id="392030"/>
    <lineage>
        <taxon>Eukaryota</taxon>
        <taxon>Metazoa</taxon>
        <taxon>Spiralia</taxon>
        <taxon>Gnathifera</taxon>
        <taxon>Rotifera</taxon>
        <taxon>Eurotatoria</taxon>
        <taxon>Bdelloidea</taxon>
        <taxon>Philodinida</taxon>
        <taxon>Philodinidae</taxon>
        <taxon>Rotaria</taxon>
    </lineage>
</organism>
<dbReference type="Proteomes" id="UP000663855">
    <property type="component" value="Unassembled WGS sequence"/>
</dbReference>
<dbReference type="EMBL" id="CAJNRG010000006">
    <property type="protein sequence ID" value="CAF1936975.1"/>
    <property type="molecule type" value="Genomic_DNA"/>
</dbReference>
<evidence type="ECO:0000313" key="2">
    <source>
        <dbReference type="EMBL" id="CAF1531686.1"/>
    </source>
</evidence>
<dbReference type="EMBL" id="CAJOBF010008869">
    <property type="protein sequence ID" value="CAF4264032.1"/>
    <property type="molecule type" value="Genomic_DNA"/>
</dbReference>
<dbReference type="EMBL" id="CAJNOV010014862">
    <property type="protein sequence ID" value="CAF1562252.1"/>
    <property type="molecule type" value="Genomic_DNA"/>
</dbReference>
<evidence type="ECO:0000313" key="6">
    <source>
        <dbReference type="EMBL" id="CAF2117338.1"/>
    </source>
</evidence>
<dbReference type="Proteomes" id="UP000663834">
    <property type="component" value="Unassembled WGS sequence"/>
</dbReference>
<proteinExistence type="predicted"/>